<protein>
    <submittedName>
        <fullName evidence="1">Uncharacterized protein</fullName>
    </submittedName>
</protein>
<dbReference type="AlphaFoldDB" id="A0A0G1UB23"/>
<dbReference type="Proteomes" id="UP000034956">
    <property type="component" value="Unassembled WGS sequence"/>
</dbReference>
<organism evidence="1 2">
    <name type="scientific">Candidatus Jorgensenbacteria bacterium GW2011_GWA1_48_11</name>
    <dbReference type="NCBI Taxonomy" id="1618660"/>
    <lineage>
        <taxon>Bacteria</taxon>
        <taxon>Candidatus Joergenseniibacteriota</taxon>
    </lineage>
</organism>
<gene>
    <name evidence="1" type="ORF">UY23_C0002G0046</name>
</gene>
<accession>A0A0G1UB23</accession>
<comment type="caution">
    <text evidence="1">The sequence shown here is derived from an EMBL/GenBank/DDBJ whole genome shotgun (WGS) entry which is preliminary data.</text>
</comment>
<name>A0A0G1UB23_9BACT</name>
<evidence type="ECO:0000313" key="2">
    <source>
        <dbReference type="Proteomes" id="UP000034956"/>
    </source>
</evidence>
<dbReference type="EMBL" id="LCPF01000002">
    <property type="protein sequence ID" value="KKU91307.1"/>
    <property type="molecule type" value="Genomic_DNA"/>
</dbReference>
<reference evidence="1 2" key="1">
    <citation type="journal article" date="2015" name="Nature">
        <title>rRNA introns, odd ribosomes, and small enigmatic genomes across a large radiation of phyla.</title>
        <authorList>
            <person name="Brown C.T."/>
            <person name="Hug L.A."/>
            <person name="Thomas B.C."/>
            <person name="Sharon I."/>
            <person name="Castelle C.J."/>
            <person name="Singh A."/>
            <person name="Wilkins M.J."/>
            <person name="Williams K.H."/>
            <person name="Banfield J.F."/>
        </authorList>
    </citation>
    <scope>NUCLEOTIDE SEQUENCE [LARGE SCALE GENOMIC DNA]</scope>
</reference>
<proteinExistence type="predicted"/>
<evidence type="ECO:0000313" key="1">
    <source>
        <dbReference type="EMBL" id="KKU91307.1"/>
    </source>
</evidence>
<sequence length="576" mass="66725">MISKTPKFDNAIDEVLSKLQPHERKCASCGENFLVEKEDIDFYKMLRVPPPTLCPLCRKKRRFGQFMRVPKFFKKKCGVPGHTEEAITVFPPSSPHKIYDFSFYHSDGWDAATYGREYDASKSFFTQFKELFFDVPHISLERDPLGVGVEYTLGGRGGKNNYYCSMGFESQDCRYCFDVRFSNNVADSHLITNSEFLYQCVASAFCNHCISVVGCSHCIDCAFLYDCKNCSNCFLSSNLRNKSYVFENEQFTKEEYEKKIAGINLGKREQFNACLRNFNKLMEKALHRSIQTVNTNGSVGDSLMECNQCYFVFQTMKSDHVRFADNLLGTKDSMDAVNVLGEKFYETVVGVPGNARFSLYVRNSIDMEYCVECYDCHDCFGCVGLKNKKFHIFNKPYSENEYWPKIDDVKSSMLKNGEYGEFFPLEFGLFPYQSSNGQKNFPINGVRAKEIGIPWYDEPDTNVPENARIRRAPEDIPDDIRNVTDEILDDVILCEATKKPFLITRAELGFYRRMNVPIPMKNPWRRMEERSELERGVWLYPFICPKCGERSFSTYNPLQQERLSIYCEECYLKEVV</sequence>